<feature type="domain" description="DUF6533" evidence="2">
    <location>
        <begin position="23"/>
        <end position="67"/>
    </location>
</feature>
<dbReference type="EMBL" id="MU151152">
    <property type="protein sequence ID" value="KAF9448711.1"/>
    <property type="molecule type" value="Genomic_DNA"/>
</dbReference>
<keyword evidence="1" id="KW-0812">Transmembrane</keyword>
<dbReference type="OrthoDB" id="2952413at2759"/>
<comment type="caution">
    <text evidence="3">The sequence shown here is derived from an EMBL/GenBank/DDBJ whole genome shotgun (WGS) entry which is preliminary data.</text>
</comment>
<dbReference type="AlphaFoldDB" id="A0A9P5XGB1"/>
<protein>
    <recommendedName>
        <fullName evidence="2">DUF6533 domain-containing protein</fullName>
    </recommendedName>
</protein>
<feature type="transmembrane region" description="Helical" evidence="1">
    <location>
        <begin position="164"/>
        <end position="186"/>
    </location>
</feature>
<name>A0A9P5XGB1_9AGAR</name>
<gene>
    <name evidence="3" type="ORF">P691DRAFT_775198</name>
</gene>
<feature type="transmembrane region" description="Helical" evidence="1">
    <location>
        <begin position="20"/>
        <end position="40"/>
    </location>
</feature>
<evidence type="ECO:0000313" key="3">
    <source>
        <dbReference type="EMBL" id="KAF9448711.1"/>
    </source>
</evidence>
<accession>A0A9P5XGB1</accession>
<keyword evidence="1" id="KW-0472">Membrane</keyword>
<evidence type="ECO:0000256" key="1">
    <source>
        <dbReference type="SAM" id="Phobius"/>
    </source>
</evidence>
<organism evidence="3 4">
    <name type="scientific">Macrolepiota fuliginosa MF-IS2</name>
    <dbReference type="NCBI Taxonomy" id="1400762"/>
    <lineage>
        <taxon>Eukaryota</taxon>
        <taxon>Fungi</taxon>
        <taxon>Dikarya</taxon>
        <taxon>Basidiomycota</taxon>
        <taxon>Agaricomycotina</taxon>
        <taxon>Agaricomycetes</taxon>
        <taxon>Agaricomycetidae</taxon>
        <taxon>Agaricales</taxon>
        <taxon>Agaricineae</taxon>
        <taxon>Agaricaceae</taxon>
        <taxon>Macrolepiota</taxon>
    </lineage>
</organism>
<evidence type="ECO:0000259" key="2">
    <source>
        <dbReference type="Pfam" id="PF20151"/>
    </source>
</evidence>
<sequence length="306" mass="34348">MSIDGFSQVEIVNLTSQYGTVTYVYAAAITLVVYDSLILFRREVNYIYRASPLLVKWIYILIKVIGLTIFLLDFFTYYTWHKRPMVSYTAIIKTLLVLRLRALYQNSRGVTIILYLATALEVMSTTYAFLMAGLNIQWYTVAPAPVPGCPLGPQNQMSHFHSPIVAWGTRVASSSLEILLLLVALYRNLRGPKNCFLEGWKHTKQIAPVLYVFYRDGTLFYIPVFGLSIFGFVAAFDTHLSAQIPCANWEAWLAIAYYIAGTRLILNIRSAGLKFTMTMISQPISSLGFNNGSSSTESGDDHLGLA</sequence>
<evidence type="ECO:0000313" key="4">
    <source>
        <dbReference type="Proteomes" id="UP000807342"/>
    </source>
</evidence>
<dbReference type="Pfam" id="PF20151">
    <property type="entry name" value="DUF6533"/>
    <property type="match status" value="1"/>
</dbReference>
<keyword evidence="4" id="KW-1185">Reference proteome</keyword>
<dbReference type="InterPro" id="IPR045340">
    <property type="entry name" value="DUF6533"/>
</dbReference>
<keyword evidence="1" id="KW-1133">Transmembrane helix</keyword>
<feature type="transmembrane region" description="Helical" evidence="1">
    <location>
        <begin position="86"/>
        <end position="104"/>
    </location>
</feature>
<feature type="transmembrane region" description="Helical" evidence="1">
    <location>
        <begin position="111"/>
        <end position="130"/>
    </location>
</feature>
<feature type="transmembrane region" description="Helical" evidence="1">
    <location>
        <begin position="218"/>
        <end position="236"/>
    </location>
</feature>
<feature type="transmembrane region" description="Helical" evidence="1">
    <location>
        <begin position="60"/>
        <end position="80"/>
    </location>
</feature>
<proteinExistence type="predicted"/>
<reference evidence="3" key="1">
    <citation type="submission" date="2020-11" db="EMBL/GenBank/DDBJ databases">
        <authorList>
            <consortium name="DOE Joint Genome Institute"/>
            <person name="Ahrendt S."/>
            <person name="Riley R."/>
            <person name="Andreopoulos W."/>
            <person name="Labutti K."/>
            <person name="Pangilinan J."/>
            <person name="Ruiz-Duenas F.J."/>
            <person name="Barrasa J.M."/>
            <person name="Sanchez-Garcia M."/>
            <person name="Camarero S."/>
            <person name="Miyauchi S."/>
            <person name="Serrano A."/>
            <person name="Linde D."/>
            <person name="Babiker R."/>
            <person name="Drula E."/>
            <person name="Ayuso-Fernandez I."/>
            <person name="Pacheco R."/>
            <person name="Padilla G."/>
            <person name="Ferreira P."/>
            <person name="Barriuso J."/>
            <person name="Kellner H."/>
            <person name="Castanera R."/>
            <person name="Alfaro M."/>
            <person name="Ramirez L."/>
            <person name="Pisabarro A.G."/>
            <person name="Kuo A."/>
            <person name="Tritt A."/>
            <person name="Lipzen A."/>
            <person name="He G."/>
            <person name="Yan M."/>
            <person name="Ng V."/>
            <person name="Cullen D."/>
            <person name="Martin F."/>
            <person name="Rosso M.-N."/>
            <person name="Henrissat B."/>
            <person name="Hibbett D."/>
            <person name="Martinez A.T."/>
            <person name="Grigoriev I.V."/>
        </authorList>
    </citation>
    <scope>NUCLEOTIDE SEQUENCE</scope>
    <source>
        <strain evidence="3">MF-IS2</strain>
    </source>
</reference>
<dbReference type="Proteomes" id="UP000807342">
    <property type="component" value="Unassembled WGS sequence"/>
</dbReference>